<evidence type="ECO:0000313" key="2">
    <source>
        <dbReference type="Proteomes" id="UP000446768"/>
    </source>
</evidence>
<sequence length="131" mass="14223">MSDIKAMQHLLAGDVALTAVVPAARIVAGTVPQKMALPAVSITHISADWRKQVSGQSKYCHARVQVMVTARSYPQKEQILRLVRAAVPRRPGTVAGVAVESILRDQEGADLDDDEIGIFARSQDFIVAYNE</sequence>
<dbReference type="InterPro" id="IPR021508">
    <property type="entry name" value="Gp17-like"/>
</dbReference>
<protein>
    <submittedName>
        <fullName evidence="1">DUF3168 domain-containing protein</fullName>
    </submittedName>
</protein>
<keyword evidence="2" id="KW-1185">Reference proteome</keyword>
<dbReference type="Gene3D" id="3.30.2000.30">
    <property type="match status" value="1"/>
</dbReference>
<dbReference type="RefSeq" id="WP_154374276.1">
    <property type="nucleotide sequence ID" value="NZ_WKJJ01000007.1"/>
</dbReference>
<organism evidence="1 2">
    <name type="scientific">Pseudoduganella rivuli</name>
    <dbReference type="NCBI Taxonomy" id="2666085"/>
    <lineage>
        <taxon>Bacteria</taxon>
        <taxon>Pseudomonadati</taxon>
        <taxon>Pseudomonadota</taxon>
        <taxon>Betaproteobacteria</taxon>
        <taxon>Burkholderiales</taxon>
        <taxon>Oxalobacteraceae</taxon>
        <taxon>Telluria group</taxon>
        <taxon>Pseudoduganella</taxon>
    </lineage>
</organism>
<reference evidence="1 2" key="1">
    <citation type="submission" date="2019-11" db="EMBL/GenBank/DDBJ databases">
        <title>Novel species isolated from a subtropical stream in China.</title>
        <authorList>
            <person name="Lu H."/>
        </authorList>
    </citation>
    <scope>NUCLEOTIDE SEQUENCE [LARGE SCALE GENOMIC DNA]</scope>
    <source>
        <strain evidence="1 2">FT92W</strain>
    </source>
</reference>
<dbReference type="EMBL" id="WKJJ01000007">
    <property type="protein sequence ID" value="MRV72570.1"/>
    <property type="molecule type" value="Genomic_DNA"/>
</dbReference>
<dbReference type="Proteomes" id="UP000446768">
    <property type="component" value="Unassembled WGS sequence"/>
</dbReference>
<dbReference type="Pfam" id="PF11367">
    <property type="entry name" value="Tail_completion_gp17"/>
    <property type="match status" value="1"/>
</dbReference>
<evidence type="ECO:0000313" key="1">
    <source>
        <dbReference type="EMBL" id="MRV72570.1"/>
    </source>
</evidence>
<proteinExistence type="predicted"/>
<name>A0A7X2LRL3_9BURK</name>
<comment type="caution">
    <text evidence="1">The sequence shown here is derived from an EMBL/GenBank/DDBJ whole genome shotgun (WGS) entry which is preliminary data.</text>
</comment>
<dbReference type="InterPro" id="IPR053745">
    <property type="entry name" value="Viral_Tail_Comp_sf"/>
</dbReference>
<gene>
    <name evidence="1" type="ORF">GJ700_12715</name>
</gene>
<dbReference type="AlphaFoldDB" id="A0A7X2LRL3"/>
<accession>A0A7X2LRL3</accession>